<proteinExistence type="predicted"/>
<dbReference type="Pfam" id="PF00534">
    <property type="entry name" value="Glycos_transf_1"/>
    <property type="match status" value="1"/>
</dbReference>
<feature type="region of interest" description="Disordered" evidence="1">
    <location>
        <begin position="188"/>
        <end position="232"/>
    </location>
</feature>
<evidence type="ECO:0000313" key="3">
    <source>
        <dbReference type="EMBL" id="VAX41266.1"/>
    </source>
</evidence>
<feature type="compositionally biased region" description="Pro residues" evidence="1">
    <location>
        <begin position="134"/>
        <end position="145"/>
    </location>
</feature>
<dbReference type="EMBL" id="UOGK01000515">
    <property type="protein sequence ID" value="VAX41266.1"/>
    <property type="molecule type" value="Genomic_DNA"/>
</dbReference>
<organism evidence="3">
    <name type="scientific">hydrothermal vent metagenome</name>
    <dbReference type="NCBI Taxonomy" id="652676"/>
    <lineage>
        <taxon>unclassified sequences</taxon>
        <taxon>metagenomes</taxon>
        <taxon>ecological metagenomes</taxon>
    </lineage>
</organism>
<evidence type="ECO:0000256" key="1">
    <source>
        <dbReference type="SAM" id="MobiDB-lite"/>
    </source>
</evidence>
<reference evidence="3" key="1">
    <citation type="submission" date="2018-06" db="EMBL/GenBank/DDBJ databases">
        <authorList>
            <person name="Zhirakovskaya E."/>
        </authorList>
    </citation>
    <scope>NUCLEOTIDE SEQUENCE</scope>
</reference>
<feature type="compositionally biased region" description="Basic and acidic residues" evidence="1">
    <location>
        <begin position="202"/>
        <end position="213"/>
    </location>
</feature>
<gene>
    <name evidence="3" type="ORF">MNBD_PLANCTO03-443</name>
</gene>
<dbReference type="PANTHER" id="PTHR45947">
    <property type="entry name" value="SULFOQUINOVOSYL TRANSFERASE SQD2"/>
    <property type="match status" value="1"/>
</dbReference>
<dbReference type="Gene3D" id="3.40.50.2000">
    <property type="entry name" value="Glycogen Phosphorylase B"/>
    <property type="match status" value="1"/>
</dbReference>
<evidence type="ECO:0000259" key="2">
    <source>
        <dbReference type="Pfam" id="PF00534"/>
    </source>
</evidence>
<dbReference type="InterPro" id="IPR050194">
    <property type="entry name" value="Glycosyltransferase_grp1"/>
</dbReference>
<dbReference type="PANTHER" id="PTHR45947:SF3">
    <property type="entry name" value="SULFOQUINOVOSYL TRANSFERASE SQD2"/>
    <property type="match status" value="1"/>
</dbReference>
<dbReference type="SUPFAM" id="SSF53756">
    <property type="entry name" value="UDP-Glycosyltransferase/glycogen phosphorylase"/>
    <property type="match status" value="1"/>
</dbReference>
<feature type="non-terminal residue" evidence="3">
    <location>
        <position position="1"/>
    </location>
</feature>
<feature type="domain" description="Glycosyl transferase family 1" evidence="2">
    <location>
        <begin position="314"/>
        <end position="469"/>
    </location>
</feature>
<feature type="region of interest" description="Disordered" evidence="1">
    <location>
        <begin position="127"/>
        <end position="147"/>
    </location>
</feature>
<dbReference type="GO" id="GO:0016757">
    <property type="term" value="F:glycosyltransferase activity"/>
    <property type="evidence" value="ECO:0007669"/>
    <property type="project" value="InterPro"/>
</dbReference>
<sequence length="515" mass="56966">LNSPVLAPSLLQFADPAGETACPELEGVVRQLFETLQPEVVHFHNIEGFSAGCLEAARKPAADWPGAKVAYSLHNYHTICPQVYLMHNHTDPCFDSGGGSRCATCIERTDPAAEKLARARRYVRTYREQHPEAQPAPTPPDPPPSIARGLLTEIKRFVKGQPVRDWPTPPPPPAPIALPGRAIETEGDVQHPRPVAPEDEDRGQARSLTEKESNGFVPRPEDPSWTPLGNVIEPEPATAVRNAYGDRRSAMVAMLNRCDRVLAVSSFVREKFVSMGVEAARTRTLPIGSRINAMVEANRELVFAPEPFAENPRRPIRLVFLGYNNLYKGLHVLADALELLTPEYLRHFAVLIHAHQGESMRWRFERLGPRLANLEYKLAYDYSDIPWLLGGRDLVVVPSVWWDNAPQTVFEAFGCGVPVLGAELGGIPDFVKHGHNGLLFRGNDRYDLARRLAEVVREPTLLDRLRANVRPPKAIADHAGEMETLYRELLSSGSACSLPPARTIPTATRPTGAAL</sequence>
<feature type="region of interest" description="Disordered" evidence="1">
    <location>
        <begin position="160"/>
        <end position="179"/>
    </location>
</feature>
<feature type="compositionally biased region" description="Pro residues" evidence="1">
    <location>
        <begin position="167"/>
        <end position="176"/>
    </location>
</feature>
<name>A0A3B1DEL3_9ZZZZ</name>
<protein>
    <recommendedName>
        <fullName evidence="2">Glycosyl transferase family 1 domain-containing protein</fullName>
    </recommendedName>
</protein>
<dbReference type="AlphaFoldDB" id="A0A3B1DEL3"/>
<dbReference type="InterPro" id="IPR001296">
    <property type="entry name" value="Glyco_trans_1"/>
</dbReference>
<accession>A0A3B1DEL3</accession>